<keyword evidence="2" id="KW-1185">Reference proteome</keyword>
<dbReference type="EMBL" id="FOXQ01000007">
    <property type="protein sequence ID" value="SFQ24852.1"/>
    <property type="molecule type" value="Genomic_DNA"/>
</dbReference>
<dbReference type="STRING" id="1465490.SAMN05444277_10790"/>
<organism evidence="1 2">
    <name type="scientific">Parafilimonas terrae</name>
    <dbReference type="NCBI Taxonomy" id="1465490"/>
    <lineage>
        <taxon>Bacteria</taxon>
        <taxon>Pseudomonadati</taxon>
        <taxon>Bacteroidota</taxon>
        <taxon>Chitinophagia</taxon>
        <taxon>Chitinophagales</taxon>
        <taxon>Chitinophagaceae</taxon>
        <taxon>Parafilimonas</taxon>
    </lineage>
</organism>
<dbReference type="AlphaFoldDB" id="A0A1I5WYL9"/>
<evidence type="ECO:0000313" key="1">
    <source>
        <dbReference type="EMBL" id="SFQ24852.1"/>
    </source>
</evidence>
<evidence type="ECO:0000313" key="2">
    <source>
        <dbReference type="Proteomes" id="UP000199031"/>
    </source>
</evidence>
<protein>
    <submittedName>
        <fullName evidence="1">Uncharacterized protein</fullName>
    </submittedName>
</protein>
<gene>
    <name evidence="1" type="ORF">SAMN05444277_10790</name>
</gene>
<proteinExistence type="predicted"/>
<name>A0A1I5WYL9_9BACT</name>
<dbReference type="Proteomes" id="UP000199031">
    <property type="component" value="Unassembled WGS sequence"/>
</dbReference>
<accession>A0A1I5WYL9</accession>
<reference evidence="1 2" key="1">
    <citation type="submission" date="2016-10" db="EMBL/GenBank/DDBJ databases">
        <authorList>
            <person name="de Groot N.N."/>
        </authorList>
    </citation>
    <scope>NUCLEOTIDE SEQUENCE [LARGE SCALE GENOMIC DNA]</scope>
    <source>
        <strain evidence="1 2">DSM 28286</strain>
    </source>
</reference>
<sequence>MAPDGPAKICILCKMKLPPSTTNLAVAFSCLLLFLFSASCKKNTAITSTRVNSTITGDSIVIKNAGITIKTGILPPVTQKTFIPNGDSSVAEFQVIASKLILLRRMDFSAPSLILSSRISSIYDYKIHNDTGVMTYFIDRYLQPGSGADLIMDIFYKNINKINSGSVAQVSLTGISYVTSEDNMEHYISLPRPVKTEPMCLVRNKPGIMFQNPSGAVLENGFREIMQVKLTGDLKWTLVNLPLSISASHDYNGAVSKCKLIVKNKNEILETESDSVYVPSESTGNTVIHFSKAFQHAAGDTETLKIYAPVSGTLVSLISTMNPYKALVWKDALGTKINGQQNDRFFKEITNFSSFYYQE</sequence>